<dbReference type="EMBL" id="LJYF01000030">
    <property type="protein sequence ID" value="KRP93256.1"/>
    <property type="molecule type" value="Genomic_DNA"/>
</dbReference>
<comment type="caution">
    <text evidence="2">The sequence shown here is derived from an EMBL/GenBank/DDBJ whole genome shotgun (WGS) entry which is preliminary data.</text>
</comment>
<dbReference type="STRING" id="108015.GA0061099_1012131"/>
<sequence>MNSGTRKICFVTGSRADFGLLVWPMRAIRETSGLRLQLIATGMHLAPEFGYTFNAIRDEGFEVDERVETLLASDTGAGVAKSVGLGVIGFADAFTRLQPDLVVVLGDRFEMFAAAQAAMFMRLPMAHLFGGDVTEGAVDESVRHAISKMSHLHFTSNQDSTRRLMQLGEHPTRVHTIGSVGIDAIKHLDLMNRDDIGNAIGMPLGERNALVTFHPVTVEAGRSVAELDELFAALSRLDPGFRLIFTLANADAEGRALNDRTKAFAAGRPNTIAVASLGQLRYLSLMSQVDVVIGNSSSGILEAPSFGVPTVDIGDRQKGRERADSVFQATPERGAIAAAISQALQRGRKDTVNPYGDGNSSRRFADIIAAIPDFGQLLKKGFYEAPANGARP</sequence>
<dbReference type="PANTHER" id="PTHR43174">
    <property type="entry name" value="UDP-N-ACETYLGLUCOSAMINE 2-EPIMERASE"/>
    <property type="match status" value="1"/>
</dbReference>
<dbReference type="Pfam" id="PF02350">
    <property type="entry name" value="Epimerase_2"/>
    <property type="match status" value="1"/>
</dbReference>
<dbReference type="OrthoDB" id="9803238at2"/>
<feature type="domain" description="UDP-N-acetylglucosamine 2-epimerase" evidence="1">
    <location>
        <begin position="27"/>
        <end position="368"/>
    </location>
</feature>
<dbReference type="InterPro" id="IPR003331">
    <property type="entry name" value="UDP_GlcNAc_Epimerase_2_dom"/>
</dbReference>
<dbReference type="SUPFAM" id="SSF53756">
    <property type="entry name" value="UDP-Glycosyltransferase/glycogen phosphorylase"/>
    <property type="match status" value="1"/>
</dbReference>
<dbReference type="PANTHER" id="PTHR43174:SF3">
    <property type="entry name" value="UDP-N-ACETYLGLUCOSAMINE 2-EPIMERASE"/>
    <property type="match status" value="1"/>
</dbReference>
<dbReference type="AlphaFoldDB" id="A0A0R3C6C9"/>
<dbReference type="InterPro" id="IPR020004">
    <property type="entry name" value="UDP-GlcNAc_Epase"/>
</dbReference>
<evidence type="ECO:0000313" key="3">
    <source>
        <dbReference type="Proteomes" id="UP000051380"/>
    </source>
</evidence>
<dbReference type="NCBIfam" id="TIGR03568">
    <property type="entry name" value="NeuC_NnaA"/>
    <property type="match status" value="1"/>
</dbReference>
<dbReference type="GO" id="GO:0006047">
    <property type="term" value="P:UDP-N-acetylglucosamine metabolic process"/>
    <property type="evidence" value="ECO:0007669"/>
    <property type="project" value="InterPro"/>
</dbReference>
<dbReference type="Proteomes" id="UP000051380">
    <property type="component" value="Unassembled WGS sequence"/>
</dbReference>
<accession>A0A0R3C6C9</accession>
<dbReference type="InterPro" id="IPR029767">
    <property type="entry name" value="WecB-like"/>
</dbReference>
<gene>
    <name evidence="2" type="ORF">AOQ72_26920</name>
</gene>
<evidence type="ECO:0000259" key="1">
    <source>
        <dbReference type="Pfam" id="PF02350"/>
    </source>
</evidence>
<evidence type="ECO:0000313" key="2">
    <source>
        <dbReference type="EMBL" id="KRP93256.1"/>
    </source>
</evidence>
<organism evidence="2 3">
    <name type="scientific">Bradyrhizobium yuanmingense</name>
    <dbReference type="NCBI Taxonomy" id="108015"/>
    <lineage>
        <taxon>Bacteria</taxon>
        <taxon>Pseudomonadati</taxon>
        <taxon>Pseudomonadota</taxon>
        <taxon>Alphaproteobacteria</taxon>
        <taxon>Hyphomicrobiales</taxon>
        <taxon>Nitrobacteraceae</taxon>
        <taxon>Bradyrhizobium</taxon>
    </lineage>
</organism>
<dbReference type="GO" id="GO:0004553">
    <property type="term" value="F:hydrolase activity, hydrolyzing O-glycosyl compounds"/>
    <property type="evidence" value="ECO:0007669"/>
    <property type="project" value="InterPro"/>
</dbReference>
<protein>
    <submittedName>
        <fullName evidence="2">UDP-N-acetylglucosamine 2-epimerase</fullName>
    </submittedName>
</protein>
<dbReference type="RefSeq" id="WP_057028701.1">
    <property type="nucleotide sequence ID" value="NZ_LJYF01000030.1"/>
</dbReference>
<proteinExistence type="predicted"/>
<dbReference type="Gene3D" id="3.40.50.2000">
    <property type="entry name" value="Glycogen Phosphorylase B"/>
    <property type="match status" value="2"/>
</dbReference>
<name>A0A0R3C6C9_9BRAD</name>
<dbReference type="CDD" id="cd03786">
    <property type="entry name" value="GTB_UDP-GlcNAc_2-Epimerase"/>
    <property type="match status" value="1"/>
</dbReference>
<reference evidence="2 3" key="1">
    <citation type="submission" date="2015-09" db="EMBL/GenBank/DDBJ databases">
        <title>Draft Genome Sequence of the Strain BR 3267 (Bradyrhizobium yuanmingense) recommended as inoculant for cowpea in Brazil.</title>
        <authorList>
            <person name="Simoes-Araujo J.L."/>
            <person name="Zilli J.E."/>
        </authorList>
    </citation>
    <scope>NUCLEOTIDE SEQUENCE [LARGE SCALE GENOMIC DNA]</scope>
    <source>
        <strain evidence="2 3">BR3267</strain>
    </source>
</reference>